<dbReference type="EMBL" id="HBKR01028972">
    <property type="protein sequence ID" value="CAE2323373.1"/>
    <property type="molecule type" value="Transcribed_RNA"/>
</dbReference>
<gene>
    <name evidence="2" type="ORF">NAES01612_LOCUS18924</name>
</gene>
<evidence type="ECO:0008006" key="3">
    <source>
        <dbReference type="Google" id="ProtNLM"/>
    </source>
</evidence>
<keyword evidence="1" id="KW-1133">Transmembrane helix</keyword>
<feature type="transmembrane region" description="Helical" evidence="1">
    <location>
        <begin position="134"/>
        <end position="153"/>
    </location>
</feature>
<feature type="transmembrane region" description="Helical" evidence="1">
    <location>
        <begin position="12"/>
        <end position="32"/>
    </location>
</feature>
<feature type="transmembrane region" description="Helical" evidence="1">
    <location>
        <begin position="165"/>
        <end position="186"/>
    </location>
</feature>
<feature type="transmembrane region" description="Helical" evidence="1">
    <location>
        <begin position="44"/>
        <end position="64"/>
    </location>
</feature>
<protein>
    <recommendedName>
        <fullName evidence="3">GDT1 family protein</fullName>
    </recommendedName>
</protein>
<evidence type="ECO:0000256" key="1">
    <source>
        <dbReference type="SAM" id="Phobius"/>
    </source>
</evidence>
<feature type="transmembrane region" description="Helical" evidence="1">
    <location>
        <begin position="70"/>
        <end position="89"/>
    </location>
</feature>
<keyword evidence="1" id="KW-0812">Transmembrane</keyword>
<keyword evidence="1" id="KW-0472">Membrane</keyword>
<sequence length="194" mass="20005">MTTENWFGTLSSFFFAIVLAIGSSVDNLAVGVSLGVSGQRLRPWVNFAIAGSNALGAFLASFGGLWMGEAIPTLAPLLAGVTFAFLSYSEFSSWYHHEESPLTKLAAEGVVIRLAVPMTLNNLAGGVAGGVAGVSPFVAALSVLVASAVMMWGGHRAGRWLGGTLPVDPCVVAGGIFAVLALTQFVDVITEVMG</sequence>
<name>A0A7S4P4K2_9EUKA</name>
<proteinExistence type="predicted"/>
<dbReference type="AlphaFoldDB" id="A0A7S4P4K2"/>
<reference evidence="2" key="1">
    <citation type="submission" date="2021-01" db="EMBL/GenBank/DDBJ databases">
        <authorList>
            <person name="Corre E."/>
            <person name="Pelletier E."/>
            <person name="Niang G."/>
            <person name="Scheremetjew M."/>
            <person name="Finn R."/>
            <person name="Kale V."/>
            <person name="Holt S."/>
            <person name="Cochrane G."/>
            <person name="Meng A."/>
            <person name="Brown T."/>
            <person name="Cohen L."/>
        </authorList>
    </citation>
    <scope>NUCLEOTIDE SEQUENCE</scope>
    <source>
        <strain evidence="2">SoJaBio B1-5/56/2</strain>
    </source>
</reference>
<organism evidence="2">
    <name type="scientific">Paramoeba aestuarina</name>
    <dbReference type="NCBI Taxonomy" id="180227"/>
    <lineage>
        <taxon>Eukaryota</taxon>
        <taxon>Amoebozoa</taxon>
        <taxon>Discosea</taxon>
        <taxon>Flabellinia</taxon>
        <taxon>Dactylopodida</taxon>
        <taxon>Paramoebidae</taxon>
        <taxon>Paramoeba</taxon>
    </lineage>
</organism>
<accession>A0A7S4P4K2</accession>
<evidence type="ECO:0000313" key="2">
    <source>
        <dbReference type="EMBL" id="CAE2323373.1"/>
    </source>
</evidence>